<dbReference type="PROSITE" id="PS01037">
    <property type="entry name" value="SBP_BACTERIAL_1"/>
    <property type="match status" value="1"/>
</dbReference>
<reference evidence="4" key="2">
    <citation type="submission" date="2019-06" db="EMBL/GenBank/DDBJ databases">
        <authorList>
            <person name="Boger M.C.L."/>
            <person name="Gerritsen C."/>
            <person name="Lammerts van Bueren A."/>
            <person name="Dijkhuizen L."/>
        </authorList>
    </citation>
    <scope>NUCLEOTIDE SEQUENCE</scope>
    <source>
        <strain evidence="4">W53</strain>
    </source>
</reference>
<dbReference type="InterPro" id="IPR006059">
    <property type="entry name" value="SBP"/>
</dbReference>
<dbReference type="CDD" id="cd13585">
    <property type="entry name" value="PBP2_TMBP_like"/>
    <property type="match status" value="1"/>
</dbReference>
<dbReference type="GO" id="GO:0055085">
    <property type="term" value="P:transmembrane transport"/>
    <property type="evidence" value="ECO:0007669"/>
    <property type="project" value="InterPro"/>
</dbReference>
<accession>A0A6B8VLX5</accession>
<organism evidence="4">
    <name type="scientific">Bifidobacterium animalis subsp. lactis</name>
    <name type="common">Bifidobacterium lactis</name>
    <dbReference type="NCBI Taxonomy" id="302911"/>
    <lineage>
        <taxon>Bacteria</taxon>
        <taxon>Bacillati</taxon>
        <taxon>Actinomycetota</taxon>
        <taxon>Actinomycetes</taxon>
        <taxon>Bifidobacteriales</taxon>
        <taxon>Bifidobacteriaceae</taxon>
        <taxon>Bifidobacterium</taxon>
    </lineage>
</organism>
<keyword evidence="3" id="KW-0732">Signal</keyword>
<dbReference type="EMBL" id="MN102118">
    <property type="protein sequence ID" value="QGT46415.1"/>
    <property type="molecule type" value="Genomic_DNA"/>
</dbReference>
<dbReference type="PANTHER" id="PTHR43649:SF14">
    <property type="entry name" value="BLR3389 PROTEIN"/>
    <property type="match status" value="1"/>
</dbReference>
<dbReference type="InterPro" id="IPR006061">
    <property type="entry name" value="SBP_1_CS"/>
</dbReference>
<evidence type="ECO:0000256" key="3">
    <source>
        <dbReference type="ARBA" id="ARBA00022729"/>
    </source>
</evidence>
<name>A0A6B8VLX5_BIFAN</name>
<comment type="similarity">
    <text evidence="1">Belongs to the bacterial solute-binding protein 1 family.</text>
</comment>
<proteinExistence type="inferred from homology"/>
<sequence>MHATEQRANMEKGRTMKFSTRAIAFLGATAMLIPLAACGGGSSNSGQPSQESNVKEIDVWAWDPSLKQIAADYEKKTGIKVNLKNVGTNTKEYTQLDNAIEAGSGAPDVAQIEYYALPQYAIKGNLLDITDKTSGYEDFYNPGPWSSVQIDGKVYALPIDAGPMAFFYNKEIFDKAGVDGEKIKTWDDYYEAAKKIHALGDEYYITSDSGDAGFFDSMTWLAGGKPFQTTNNGKDVTINLTGDNGVKEFEKFWQKLLDEKLLDTKTVGWSEDWFKGMQDGTIASLLTGAWMPGNLVNSAPAAAGKWRVALMPTPNGEKANAENGGSSLAVLKSSPKAQAAYDFIEYVAHGDGVKTHVETGAFPADKASLEADYFKNATTIKNSDGKEIDYFGGQKYNEVLAQASADVLTGYQFLPFEVKARGVFGDYLGKSYTGNQPLSEGVAAWQKALIDYGKEQGFTMKE</sequence>
<evidence type="ECO:0000256" key="2">
    <source>
        <dbReference type="ARBA" id="ARBA00022448"/>
    </source>
</evidence>
<dbReference type="Gene3D" id="3.40.190.10">
    <property type="entry name" value="Periplasmic binding protein-like II"/>
    <property type="match status" value="1"/>
</dbReference>
<evidence type="ECO:0000313" key="4">
    <source>
        <dbReference type="EMBL" id="QGT46415.1"/>
    </source>
</evidence>
<dbReference type="PANTHER" id="PTHR43649">
    <property type="entry name" value="ARABINOSE-BINDING PROTEIN-RELATED"/>
    <property type="match status" value="1"/>
</dbReference>
<dbReference type="InterPro" id="IPR050490">
    <property type="entry name" value="Bact_solute-bd_prot1"/>
</dbReference>
<protein>
    <submittedName>
        <fullName evidence="4">ABC-type sugar transport system periplasmic component</fullName>
    </submittedName>
</protein>
<dbReference type="Pfam" id="PF01547">
    <property type="entry name" value="SBP_bac_1"/>
    <property type="match status" value="1"/>
</dbReference>
<dbReference type="AlphaFoldDB" id="A0A6B8VLX5"/>
<keyword evidence="4" id="KW-0762">Sugar transport</keyword>
<reference evidence="4" key="1">
    <citation type="journal article" date="2019" name="J. Agric. Food Chem.">
        <title>Structural identity of galactooligosaccharide molecules selectively utilized by single cultures of probiotic bacterial strains.</title>
        <authorList>
            <person name="Boger M."/>
            <person name="van Leeuwen S.S."/>
            <person name="Lammerts van Bueren A."/>
            <person name="Dijkhuizen L."/>
        </authorList>
    </citation>
    <scope>NUCLEOTIDE SEQUENCE</scope>
    <source>
        <strain evidence="4">W53</strain>
    </source>
</reference>
<dbReference type="SUPFAM" id="SSF53850">
    <property type="entry name" value="Periplasmic binding protein-like II"/>
    <property type="match status" value="1"/>
</dbReference>
<keyword evidence="2" id="KW-0813">Transport</keyword>
<evidence type="ECO:0000256" key="1">
    <source>
        <dbReference type="ARBA" id="ARBA00008520"/>
    </source>
</evidence>